<dbReference type="PROSITE" id="PS50262">
    <property type="entry name" value="G_PROTEIN_RECEP_F1_2"/>
    <property type="match status" value="1"/>
</dbReference>
<keyword evidence="4 5" id="KW-0472">Membrane</keyword>
<keyword evidence="2 5" id="KW-0812">Transmembrane</keyword>
<feature type="transmembrane region" description="Helical" evidence="5">
    <location>
        <begin position="157"/>
        <end position="177"/>
    </location>
</feature>
<feature type="domain" description="G-protein coupled receptors family 1 profile" evidence="6">
    <location>
        <begin position="1"/>
        <end position="177"/>
    </location>
</feature>
<dbReference type="Gene3D" id="1.20.1070.10">
    <property type="entry name" value="Rhodopsin 7-helix transmembrane proteins"/>
    <property type="match status" value="1"/>
</dbReference>
<dbReference type="InterPro" id="IPR017452">
    <property type="entry name" value="GPCR_Rhodpsn_7TM"/>
</dbReference>
<feature type="transmembrane region" description="Helical" evidence="5">
    <location>
        <begin position="76"/>
        <end position="95"/>
    </location>
</feature>
<evidence type="ECO:0000256" key="5">
    <source>
        <dbReference type="SAM" id="Phobius"/>
    </source>
</evidence>
<dbReference type="SUPFAM" id="SSF81321">
    <property type="entry name" value="Family A G protein-coupled receptor-like"/>
    <property type="match status" value="1"/>
</dbReference>
<evidence type="ECO:0000256" key="2">
    <source>
        <dbReference type="ARBA" id="ARBA00022692"/>
    </source>
</evidence>
<reference evidence="7" key="1">
    <citation type="submission" date="2021-02" db="EMBL/GenBank/DDBJ databases">
        <authorList>
            <person name="Nowell W R."/>
        </authorList>
    </citation>
    <scope>NUCLEOTIDE SEQUENCE</scope>
</reference>
<feature type="transmembrane region" description="Helical" evidence="5">
    <location>
        <begin position="34"/>
        <end position="56"/>
    </location>
</feature>
<evidence type="ECO:0000259" key="6">
    <source>
        <dbReference type="PROSITE" id="PS50262"/>
    </source>
</evidence>
<evidence type="ECO:0000313" key="8">
    <source>
        <dbReference type="Proteomes" id="UP000663852"/>
    </source>
</evidence>
<sequence>MGFILVNLTVRIISVGYGYDLTRTSVVWCKVRQYLLLILGLISFMLSCLAVIDQFLATSRNANLRRVSNISWSHRIVCVVLIVCCLYGIPALVFVDISPNLKICVIANANYAIYISVHVLSFTCIIPVLVTVIFGYLTYRSIHSTRVLVEQQVDRQLVRMVLSEVAIIVVSITPYGVNTNRSPRQLPVCYAIFITQEVAICFCFHQVGFAKQSKIESCSGKKREQYTHPELWLL</sequence>
<dbReference type="Proteomes" id="UP000663852">
    <property type="component" value="Unassembled WGS sequence"/>
</dbReference>
<dbReference type="EMBL" id="CAJNOJ010000124">
    <property type="protein sequence ID" value="CAF1159719.1"/>
    <property type="molecule type" value="Genomic_DNA"/>
</dbReference>
<dbReference type="GO" id="GO:0016020">
    <property type="term" value="C:membrane"/>
    <property type="evidence" value="ECO:0007669"/>
    <property type="project" value="UniProtKB-SubCell"/>
</dbReference>
<evidence type="ECO:0000313" key="7">
    <source>
        <dbReference type="EMBL" id="CAF1159719.1"/>
    </source>
</evidence>
<proteinExistence type="predicted"/>
<gene>
    <name evidence="7" type="ORF">EDS130_LOCUS23075</name>
</gene>
<accession>A0A814TLE8</accession>
<evidence type="ECO:0000256" key="1">
    <source>
        <dbReference type="ARBA" id="ARBA00004370"/>
    </source>
</evidence>
<evidence type="ECO:0000256" key="4">
    <source>
        <dbReference type="ARBA" id="ARBA00023136"/>
    </source>
</evidence>
<protein>
    <recommendedName>
        <fullName evidence="6">G-protein coupled receptors family 1 profile domain-containing protein</fullName>
    </recommendedName>
</protein>
<organism evidence="7 8">
    <name type="scientific">Adineta ricciae</name>
    <name type="common">Rotifer</name>
    <dbReference type="NCBI Taxonomy" id="249248"/>
    <lineage>
        <taxon>Eukaryota</taxon>
        <taxon>Metazoa</taxon>
        <taxon>Spiralia</taxon>
        <taxon>Gnathifera</taxon>
        <taxon>Rotifera</taxon>
        <taxon>Eurotatoria</taxon>
        <taxon>Bdelloidea</taxon>
        <taxon>Adinetida</taxon>
        <taxon>Adinetidae</taxon>
        <taxon>Adineta</taxon>
    </lineage>
</organism>
<comment type="caution">
    <text evidence="7">The sequence shown here is derived from an EMBL/GenBank/DDBJ whole genome shotgun (WGS) entry which is preliminary data.</text>
</comment>
<keyword evidence="3 5" id="KW-1133">Transmembrane helix</keyword>
<comment type="subcellular location">
    <subcellularLocation>
        <location evidence="1">Membrane</location>
    </subcellularLocation>
</comment>
<evidence type="ECO:0000256" key="3">
    <source>
        <dbReference type="ARBA" id="ARBA00022989"/>
    </source>
</evidence>
<dbReference type="AlphaFoldDB" id="A0A814TLE8"/>
<feature type="transmembrane region" description="Helical" evidence="5">
    <location>
        <begin position="115"/>
        <end position="137"/>
    </location>
</feature>
<name>A0A814TLE8_ADIRI</name>